<proteinExistence type="predicted"/>
<dbReference type="InterPro" id="IPR003958">
    <property type="entry name" value="CBFA_NFYB_domain"/>
</dbReference>
<comment type="caution">
    <text evidence="4">The sequence shown here is derived from an EMBL/GenBank/DDBJ whole genome shotgun (WGS) entry which is preliminary data.</text>
</comment>
<comment type="subcellular location">
    <subcellularLocation>
        <location evidence="1">Nucleus</location>
    </subcellularLocation>
</comment>
<dbReference type="GO" id="GO:0016251">
    <property type="term" value="F:RNA polymerase II general transcription initiation factor activity"/>
    <property type="evidence" value="ECO:0007669"/>
    <property type="project" value="TreeGrafter"/>
</dbReference>
<dbReference type="AlphaFoldDB" id="S7WAW1"/>
<evidence type="ECO:0000259" key="3">
    <source>
        <dbReference type="Pfam" id="PF00808"/>
    </source>
</evidence>
<dbReference type="SUPFAM" id="SSF47113">
    <property type="entry name" value="Histone-fold"/>
    <property type="match status" value="1"/>
</dbReference>
<evidence type="ECO:0000256" key="2">
    <source>
        <dbReference type="ARBA" id="ARBA00023242"/>
    </source>
</evidence>
<dbReference type="EMBL" id="ATCN01000013">
    <property type="protein sequence ID" value="EPR80095.1"/>
    <property type="molecule type" value="Genomic_DNA"/>
</dbReference>
<accession>S7WAW1</accession>
<dbReference type="Proteomes" id="UP000014978">
    <property type="component" value="Unassembled WGS sequence"/>
</dbReference>
<evidence type="ECO:0000313" key="4">
    <source>
        <dbReference type="EMBL" id="EPR80095.1"/>
    </source>
</evidence>
<dbReference type="PANTHER" id="PTHR10252">
    <property type="entry name" value="HISTONE-LIKE TRANSCRIPTION FACTOR CCAAT-RELATED"/>
    <property type="match status" value="1"/>
</dbReference>
<evidence type="ECO:0000313" key="5">
    <source>
        <dbReference type="Proteomes" id="UP000014978"/>
    </source>
</evidence>
<reference evidence="5" key="1">
    <citation type="journal article" date="2013" name="PLoS Genet.">
        <title>The genome of Spraguea lophii and the basis of host-microsporidian interactions.</title>
        <authorList>
            <person name="Campbell S.E."/>
            <person name="Williams T.A."/>
            <person name="Yousuf A."/>
            <person name="Soanes D.M."/>
            <person name="Paszkiewicz K.H."/>
            <person name="Williams B.A.P."/>
        </authorList>
    </citation>
    <scope>NUCLEOTIDE SEQUENCE [LARGE SCALE GENOMIC DNA]</scope>
    <source>
        <strain evidence="5">42_110</strain>
    </source>
</reference>
<dbReference type="InterPro" id="IPR050568">
    <property type="entry name" value="Transcr_DNA_Rep_Reg"/>
</dbReference>
<sequence length="95" mass="10965">MKHTIKKKCRFPAARLKRIMQGNDDIGKISVSAPVVIGKATELFIEEFTMEVVRKMDKKTKRITTEDIKKCVLETERFVFLKNALGESIEEEGEY</sequence>
<dbReference type="FunCoup" id="S7WAW1">
    <property type="interactions" value="141"/>
</dbReference>
<dbReference type="InterPro" id="IPR009072">
    <property type="entry name" value="Histone-fold"/>
</dbReference>
<dbReference type="OMA" id="FIEEFTM"/>
<name>S7WAW1_SPRLO</name>
<dbReference type="CDD" id="cd22906">
    <property type="entry name" value="HFD_DRAP1"/>
    <property type="match status" value="1"/>
</dbReference>
<keyword evidence="5" id="KW-1185">Reference proteome</keyword>
<organism evidence="4 5">
    <name type="scientific">Spraguea lophii (strain 42_110)</name>
    <name type="common">Microsporidian parasite</name>
    <dbReference type="NCBI Taxonomy" id="1358809"/>
    <lineage>
        <taxon>Eukaryota</taxon>
        <taxon>Fungi</taxon>
        <taxon>Fungi incertae sedis</taxon>
        <taxon>Microsporidia</taxon>
        <taxon>Spragueidae</taxon>
        <taxon>Spraguea</taxon>
    </lineage>
</organism>
<gene>
    <name evidence="4" type="ORF">SLOPH_435</name>
</gene>
<dbReference type="OrthoDB" id="653904at2759"/>
<dbReference type="InParanoid" id="S7WAW1"/>
<dbReference type="STRING" id="1358809.S7WAW1"/>
<dbReference type="GO" id="GO:0046982">
    <property type="term" value="F:protein heterodimerization activity"/>
    <property type="evidence" value="ECO:0007669"/>
    <property type="project" value="InterPro"/>
</dbReference>
<dbReference type="Pfam" id="PF00808">
    <property type="entry name" value="CBFD_NFYB_HMF"/>
    <property type="match status" value="1"/>
</dbReference>
<keyword evidence="2" id="KW-0539">Nucleus</keyword>
<evidence type="ECO:0000256" key="1">
    <source>
        <dbReference type="ARBA" id="ARBA00004123"/>
    </source>
</evidence>
<dbReference type="HOGENOM" id="CLU_045277_9_0_1"/>
<dbReference type="GO" id="GO:0005634">
    <property type="term" value="C:nucleus"/>
    <property type="evidence" value="ECO:0007669"/>
    <property type="project" value="UniProtKB-SubCell"/>
</dbReference>
<dbReference type="PANTHER" id="PTHR10252:SF5">
    <property type="entry name" value="DR1-ASSOCIATED COREPRESSOR"/>
    <property type="match status" value="1"/>
</dbReference>
<protein>
    <submittedName>
        <fullName evidence="4">Histone-like transcription factor</fullName>
    </submittedName>
</protein>
<dbReference type="VEuPathDB" id="MicrosporidiaDB:SLOPH_435"/>
<feature type="domain" description="Transcription factor CBF/NF-Y/archaeal histone" evidence="3">
    <location>
        <begin position="10"/>
        <end position="72"/>
    </location>
</feature>
<dbReference type="GO" id="GO:0001046">
    <property type="term" value="F:core promoter sequence-specific DNA binding"/>
    <property type="evidence" value="ECO:0007669"/>
    <property type="project" value="TreeGrafter"/>
</dbReference>
<dbReference type="Gene3D" id="1.10.20.10">
    <property type="entry name" value="Histone, subunit A"/>
    <property type="match status" value="1"/>
</dbReference>